<dbReference type="GO" id="GO:0046872">
    <property type="term" value="F:metal ion binding"/>
    <property type="evidence" value="ECO:0007669"/>
    <property type="project" value="UniProtKB-KW"/>
</dbReference>
<feature type="binding site" evidence="10">
    <location>
        <position position="28"/>
    </location>
    <ligand>
        <name>[4Fe-4S] cluster</name>
        <dbReference type="ChEBI" id="CHEBI:49883"/>
        <label>1</label>
        <note>4Fe-4S-S-AdoMet</note>
    </ligand>
</feature>
<keyword evidence="13" id="KW-1185">Reference proteome</keyword>
<dbReference type="PANTHER" id="PTHR22960">
    <property type="entry name" value="MOLYBDOPTERIN COFACTOR SYNTHESIS PROTEIN A"/>
    <property type="match status" value="1"/>
</dbReference>
<dbReference type="AlphaFoldDB" id="A0A6N4TKU9"/>
<dbReference type="HAMAP" id="MF_01225_B">
    <property type="entry name" value="MoaA_B"/>
    <property type="match status" value="1"/>
</dbReference>
<dbReference type="GO" id="GO:1904047">
    <property type="term" value="F:S-adenosyl-L-methionine binding"/>
    <property type="evidence" value="ECO:0007669"/>
    <property type="project" value="UniProtKB-UniRule"/>
</dbReference>
<dbReference type="PROSITE" id="PS51918">
    <property type="entry name" value="RADICAL_SAM"/>
    <property type="match status" value="1"/>
</dbReference>
<dbReference type="InterPro" id="IPR006638">
    <property type="entry name" value="Elp3/MiaA/NifB-like_rSAM"/>
</dbReference>
<keyword evidence="3 10" id="KW-0479">Metal-binding</keyword>
<dbReference type="SFLD" id="SFLDG01386">
    <property type="entry name" value="main_SPASM_domain-containing"/>
    <property type="match status" value="1"/>
</dbReference>
<feature type="binding site" evidence="10">
    <location>
        <position position="69"/>
    </location>
    <ligand>
        <name>S-adenosyl-L-methionine</name>
        <dbReference type="ChEBI" id="CHEBI:59789"/>
    </ligand>
</feature>
<comment type="function">
    <text evidence="10">Catalyzes the cyclization of GTP to (8S)-3',8-cyclo-7,8-dihydroguanosine 5'-triphosphate.</text>
</comment>
<organism evidence="12 13">
    <name type="scientific">Amedibacterium intestinale</name>
    <dbReference type="NCBI Taxonomy" id="2583452"/>
    <lineage>
        <taxon>Bacteria</taxon>
        <taxon>Bacillati</taxon>
        <taxon>Bacillota</taxon>
        <taxon>Erysipelotrichia</taxon>
        <taxon>Erysipelotrichales</taxon>
        <taxon>Erysipelotrichaceae</taxon>
        <taxon>Amedibacterium</taxon>
    </lineage>
</organism>
<keyword evidence="7 10" id="KW-0342">GTP-binding</keyword>
<evidence type="ECO:0000256" key="5">
    <source>
        <dbReference type="ARBA" id="ARBA00023004"/>
    </source>
</evidence>
<dbReference type="EMBL" id="AP019695">
    <property type="protein sequence ID" value="BBK22702.1"/>
    <property type="molecule type" value="Genomic_DNA"/>
</dbReference>
<dbReference type="GO" id="GO:0061798">
    <property type="term" value="F:GTP 3',8'-cyclase activity"/>
    <property type="evidence" value="ECO:0007669"/>
    <property type="project" value="UniProtKB-UniRule"/>
</dbReference>
<comment type="catalytic activity">
    <reaction evidence="10">
        <text>GTP + AH2 + S-adenosyl-L-methionine = (8S)-3',8-cyclo-7,8-dihydroguanosine 5'-triphosphate + 5'-deoxyadenosine + L-methionine + A + H(+)</text>
        <dbReference type="Rhea" id="RHEA:49576"/>
        <dbReference type="ChEBI" id="CHEBI:13193"/>
        <dbReference type="ChEBI" id="CHEBI:15378"/>
        <dbReference type="ChEBI" id="CHEBI:17319"/>
        <dbReference type="ChEBI" id="CHEBI:17499"/>
        <dbReference type="ChEBI" id="CHEBI:37565"/>
        <dbReference type="ChEBI" id="CHEBI:57844"/>
        <dbReference type="ChEBI" id="CHEBI:59789"/>
        <dbReference type="ChEBI" id="CHEBI:131766"/>
        <dbReference type="EC" id="4.1.99.22"/>
    </reaction>
</comment>
<evidence type="ECO:0000256" key="4">
    <source>
        <dbReference type="ARBA" id="ARBA00022741"/>
    </source>
</evidence>
<dbReference type="InterPro" id="IPR013483">
    <property type="entry name" value="MoaA"/>
</dbReference>
<feature type="binding site" evidence="10">
    <location>
        <position position="190"/>
    </location>
    <ligand>
        <name>S-adenosyl-L-methionine</name>
        <dbReference type="ChEBI" id="CHEBI:59789"/>
    </ligand>
</feature>
<feature type="domain" description="Radical SAM core" evidence="11">
    <location>
        <begin position="8"/>
        <end position="228"/>
    </location>
</feature>
<feature type="binding site" evidence="10">
    <location>
        <position position="269"/>
    </location>
    <ligand>
        <name>[4Fe-4S] cluster</name>
        <dbReference type="ChEBI" id="CHEBI:49883"/>
        <label>2</label>
        <note>4Fe-4S-substrate</note>
    </ligand>
</feature>
<feature type="binding site" evidence="10">
    <location>
        <position position="252"/>
    </location>
    <ligand>
        <name>[4Fe-4S] cluster</name>
        <dbReference type="ChEBI" id="CHEBI:49883"/>
        <label>2</label>
        <note>4Fe-4S-substrate</note>
    </ligand>
</feature>
<comment type="cofactor">
    <cofactor evidence="10">
        <name>[4Fe-4S] cluster</name>
        <dbReference type="ChEBI" id="CHEBI:49883"/>
    </cofactor>
    <text evidence="10">Binds 2 [4Fe-4S] clusters. Binds 1 [4Fe-4S] cluster coordinated with 3 cysteines and an exchangeable S-adenosyl-L-methionine and 1 [4Fe-4S] cluster coordinated with 3 cysteines and the GTP-derived substrate.</text>
</comment>
<dbReference type="InterPro" id="IPR040064">
    <property type="entry name" value="MoaA-like"/>
</dbReference>
<dbReference type="KEGG" id="aarg:Aargi30884_16050"/>
<feature type="binding site" evidence="10">
    <location>
        <position position="255"/>
    </location>
    <ligand>
        <name>[4Fe-4S] cluster</name>
        <dbReference type="ChEBI" id="CHEBI:49883"/>
        <label>2</label>
        <note>4Fe-4S-substrate</note>
    </ligand>
</feature>
<gene>
    <name evidence="10 12" type="primary">moaA</name>
    <name evidence="12" type="ORF">Aargi30884_16050</name>
</gene>
<feature type="binding site" evidence="10">
    <location>
        <begin position="257"/>
        <end position="259"/>
    </location>
    <ligand>
        <name>GTP</name>
        <dbReference type="ChEBI" id="CHEBI:37565"/>
    </ligand>
</feature>
<dbReference type="Proteomes" id="UP000464754">
    <property type="component" value="Chromosome"/>
</dbReference>
<dbReference type="InterPro" id="IPR058240">
    <property type="entry name" value="rSAM_sf"/>
</dbReference>
<reference evidence="13" key="1">
    <citation type="submission" date="2019-05" db="EMBL/GenBank/DDBJ databases">
        <title>Complete genome sequencing of Absiella argi strain JCM 30884.</title>
        <authorList>
            <person name="Sakamoto M."/>
            <person name="Murakami T."/>
            <person name="Mori H."/>
        </authorList>
    </citation>
    <scope>NUCLEOTIDE SEQUENCE [LARGE SCALE GENOMIC DNA]</scope>
    <source>
        <strain evidence="13">JCM 30884</strain>
    </source>
</reference>
<dbReference type="RefSeq" id="WP_163051987.1">
    <property type="nucleotide sequence ID" value="NZ_AP019695.1"/>
</dbReference>
<dbReference type="CDD" id="cd01335">
    <property type="entry name" value="Radical_SAM"/>
    <property type="match status" value="1"/>
</dbReference>
<dbReference type="GO" id="GO:0061799">
    <property type="term" value="F:cyclic pyranopterin monophosphate synthase activity"/>
    <property type="evidence" value="ECO:0007669"/>
    <property type="project" value="TreeGrafter"/>
</dbReference>
<sequence>MSKCMKDTFGRNIDYLRISITQRCNLACTYCMPKEISEEKEDVLTYDEIIELVEIFAQSGIRKIKLTGGEPLVRKNVSVLVKNLLKVKGIEEVTLTTNGILLDAQVEDLYAAGIRHINVSLDTLDEEIYHRITGQYGVSRVWKGILHALSLGMHIKINVVAVKERTRKEIIELVNLAKEYPLHVRFIELMPIGMGKQQKRLEEEVVRSWIKDAYGELKEVHKSLGNGPCSYYALEGFQGYIGFISALSHEFCANCSRLRLTADGFLKPCLQYSYGCDLKEPLKKHDVEEVRHRIANMVYHKPKSHAFLSEDHKDKETKPMSKIGG</sequence>
<evidence type="ECO:0000313" key="12">
    <source>
        <dbReference type="EMBL" id="BBK22702.1"/>
    </source>
</evidence>
<dbReference type="SFLD" id="SFLDG01067">
    <property type="entry name" value="SPASM/twitch_domain_containing"/>
    <property type="match status" value="1"/>
</dbReference>
<keyword evidence="2 10" id="KW-0949">S-adenosyl-L-methionine</keyword>
<evidence type="ECO:0000259" key="11">
    <source>
        <dbReference type="PROSITE" id="PS51918"/>
    </source>
</evidence>
<dbReference type="SUPFAM" id="SSF102114">
    <property type="entry name" value="Radical SAM enzymes"/>
    <property type="match status" value="1"/>
</dbReference>
<dbReference type="SMART" id="SM00729">
    <property type="entry name" value="Elp3"/>
    <property type="match status" value="1"/>
</dbReference>
<dbReference type="EC" id="4.1.99.22" evidence="10"/>
<dbReference type="NCBIfam" id="TIGR02666">
    <property type="entry name" value="moaA"/>
    <property type="match status" value="1"/>
</dbReference>
<dbReference type="GO" id="GO:0006777">
    <property type="term" value="P:Mo-molybdopterin cofactor biosynthetic process"/>
    <property type="evidence" value="ECO:0007669"/>
    <property type="project" value="UniProtKB-UniRule"/>
</dbReference>
<dbReference type="UniPathway" id="UPA00344"/>
<feature type="binding site" evidence="10">
    <location>
        <position position="30"/>
    </location>
    <ligand>
        <name>S-adenosyl-L-methionine</name>
        <dbReference type="ChEBI" id="CHEBI:59789"/>
    </ligand>
</feature>
<keyword evidence="8 10" id="KW-0501">Molybdenum cofactor biosynthesis</keyword>
<evidence type="ECO:0000256" key="2">
    <source>
        <dbReference type="ARBA" id="ARBA00022691"/>
    </source>
</evidence>
<accession>A0A6N4TKU9</accession>
<dbReference type="GO" id="GO:0005525">
    <property type="term" value="F:GTP binding"/>
    <property type="evidence" value="ECO:0007669"/>
    <property type="project" value="UniProtKB-UniRule"/>
</dbReference>
<dbReference type="InterPro" id="IPR013785">
    <property type="entry name" value="Aldolase_TIM"/>
</dbReference>
<feature type="binding site" evidence="10">
    <location>
        <position position="17"/>
    </location>
    <ligand>
        <name>GTP</name>
        <dbReference type="ChEBI" id="CHEBI:37565"/>
    </ligand>
</feature>
<protein>
    <recommendedName>
        <fullName evidence="10">GTP 3',8-cyclase</fullName>
        <ecNumber evidence="10">4.1.99.22</ecNumber>
    </recommendedName>
    <alternativeName>
        <fullName evidence="10">Molybdenum cofactor biosynthesis protein A</fullName>
    </alternativeName>
</protein>
<evidence type="ECO:0000313" key="13">
    <source>
        <dbReference type="Proteomes" id="UP000464754"/>
    </source>
</evidence>
<evidence type="ECO:0000256" key="7">
    <source>
        <dbReference type="ARBA" id="ARBA00023134"/>
    </source>
</evidence>
<comment type="pathway">
    <text evidence="10">Cofactor biosynthesis; molybdopterin biosynthesis.</text>
</comment>
<dbReference type="CDD" id="cd21117">
    <property type="entry name" value="Twitch_MoaA"/>
    <property type="match status" value="1"/>
</dbReference>
<keyword evidence="6 10" id="KW-0411">Iron-sulfur</keyword>
<name>A0A6N4TKU9_9FIRM</name>
<feature type="binding site" evidence="10">
    <location>
        <position position="120"/>
    </location>
    <ligand>
        <name>S-adenosyl-L-methionine</name>
        <dbReference type="ChEBI" id="CHEBI:59789"/>
    </ligand>
</feature>
<keyword evidence="4 10" id="KW-0547">Nucleotide-binding</keyword>
<dbReference type="InterPro" id="IPR050105">
    <property type="entry name" value="MoCo_biosynth_MoaA/MoaC"/>
</dbReference>
<feature type="binding site" evidence="10">
    <location>
        <position position="156"/>
    </location>
    <ligand>
        <name>GTP</name>
        <dbReference type="ChEBI" id="CHEBI:37565"/>
    </ligand>
</feature>
<evidence type="ECO:0000256" key="8">
    <source>
        <dbReference type="ARBA" id="ARBA00023150"/>
    </source>
</evidence>
<proteinExistence type="inferred from homology"/>
<evidence type="ECO:0000256" key="6">
    <source>
        <dbReference type="ARBA" id="ARBA00023014"/>
    </source>
</evidence>
<dbReference type="GO" id="GO:0051539">
    <property type="term" value="F:4 iron, 4 sulfur cluster binding"/>
    <property type="evidence" value="ECO:0007669"/>
    <property type="project" value="UniProtKB-UniRule"/>
</dbReference>
<comment type="caution">
    <text evidence="10">Lacks conserved residue(s) required for the propagation of feature annotation.</text>
</comment>
<keyword evidence="9 10" id="KW-0456">Lyase</keyword>
<dbReference type="PANTHER" id="PTHR22960:SF0">
    <property type="entry name" value="MOLYBDENUM COFACTOR BIOSYNTHESIS PROTEIN 1"/>
    <property type="match status" value="1"/>
</dbReference>
<dbReference type="InterPro" id="IPR010505">
    <property type="entry name" value="MoaA_twitch"/>
</dbReference>
<feature type="binding site" evidence="10">
    <location>
        <position position="96"/>
    </location>
    <ligand>
        <name>GTP</name>
        <dbReference type="ChEBI" id="CHEBI:37565"/>
    </ligand>
</feature>
<keyword evidence="5 10" id="KW-0408">Iron</keyword>
<dbReference type="Pfam" id="PF06463">
    <property type="entry name" value="Mob_synth_C"/>
    <property type="match status" value="1"/>
</dbReference>
<evidence type="ECO:0000256" key="10">
    <source>
        <dbReference type="HAMAP-Rule" id="MF_01225"/>
    </source>
</evidence>
<evidence type="ECO:0000256" key="1">
    <source>
        <dbReference type="ARBA" id="ARBA00022485"/>
    </source>
</evidence>
<evidence type="ECO:0000256" key="9">
    <source>
        <dbReference type="ARBA" id="ARBA00023239"/>
    </source>
</evidence>
<evidence type="ECO:0000256" key="3">
    <source>
        <dbReference type="ARBA" id="ARBA00022723"/>
    </source>
</evidence>
<comment type="subunit">
    <text evidence="10">Monomer and homodimer.</text>
</comment>
<dbReference type="Gene3D" id="3.20.20.70">
    <property type="entry name" value="Aldolase class I"/>
    <property type="match status" value="1"/>
</dbReference>
<feature type="binding site" evidence="10">
    <location>
        <position position="31"/>
    </location>
    <ligand>
        <name>[4Fe-4S] cluster</name>
        <dbReference type="ChEBI" id="CHEBI:49883"/>
        <label>1</label>
        <note>4Fe-4S-S-AdoMet</note>
    </ligand>
</feature>
<dbReference type="SFLD" id="SFLDS00029">
    <property type="entry name" value="Radical_SAM"/>
    <property type="match status" value="1"/>
</dbReference>
<dbReference type="InterPro" id="IPR007197">
    <property type="entry name" value="rSAM"/>
</dbReference>
<keyword evidence="1 10" id="KW-0004">4Fe-4S</keyword>
<dbReference type="SFLD" id="SFLDG01383">
    <property type="entry name" value="cyclic_pyranopterin_phosphate"/>
    <property type="match status" value="1"/>
</dbReference>
<feature type="binding site" evidence="10">
    <location>
        <position position="24"/>
    </location>
    <ligand>
        <name>[4Fe-4S] cluster</name>
        <dbReference type="ChEBI" id="CHEBI:49883"/>
        <label>1</label>
        <note>4Fe-4S-S-AdoMet</note>
    </ligand>
</feature>
<comment type="similarity">
    <text evidence="10">Belongs to the radical SAM superfamily. MoaA family.</text>
</comment>
<dbReference type="Pfam" id="PF04055">
    <property type="entry name" value="Radical_SAM"/>
    <property type="match status" value="1"/>
</dbReference>